<name>A0A2J6R8Q0_HYAVF</name>
<evidence type="ECO:0000313" key="2">
    <source>
        <dbReference type="Proteomes" id="UP000235786"/>
    </source>
</evidence>
<accession>A0A2J6R8Q0</accession>
<proteinExistence type="predicted"/>
<evidence type="ECO:0000313" key="1">
    <source>
        <dbReference type="EMBL" id="PMD34863.1"/>
    </source>
</evidence>
<sequence>MRNGEVASHVFSNTCRDSGRPCLRTSSSPTRPVCGTCCGPAAGWRFQIGTCMSSLLRSLICCWPRQPGWLGCNKAEPFNLTSPGPHSDRCRMQRPLFLDPYLWLDMPKCHVLGRQRVASVFELSRVPGKASMEVPQAGQDPGAASLVGMEIHVSPYFCFYPQVPQVSIMHAVSLRSLSHRSSSKSRFVRFGQFFQLHSHNGVGQELHSLHLPRHLK</sequence>
<dbReference type="EMBL" id="KZ613953">
    <property type="protein sequence ID" value="PMD34863.1"/>
    <property type="molecule type" value="Genomic_DNA"/>
</dbReference>
<dbReference type="AlphaFoldDB" id="A0A2J6R8Q0"/>
<gene>
    <name evidence="1" type="ORF">L207DRAFT_127980</name>
</gene>
<reference evidence="1 2" key="1">
    <citation type="submission" date="2016-04" db="EMBL/GenBank/DDBJ databases">
        <title>A degradative enzymes factory behind the ericoid mycorrhizal symbiosis.</title>
        <authorList>
            <consortium name="DOE Joint Genome Institute"/>
            <person name="Martino E."/>
            <person name="Morin E."/>
            <person name="Grelet G."/>
            <person name="Kuo A."/>
            <person name="Kohler A."/>
            <person name="Daghino S."/>
            <person name="Barry K."/>
            <person name="Choi C."/>
            <person name="Cichocki N."/>
            <person name="Clum A."/>
            <person name="Copeland A."/>
            <person name="Hainaut M."/>
            <person name="Haridas S."/>
            <person name="Labutti K."/>
            <person name="Lindquist E."/>
            <person name="Lipzen A."/>
            <person name="Khouja H.-R."/>
            <person name="Murat C."/>
            <person name="Ohm R."/>
            <person name="Olson A."/>
            <person name="Spatafora J."/>
            <person name="Veneault-Fourrey C."/>
            <person name="Henrissat B."/>
            <person name="Grigoriev I."/>
            <person name="Martin F."/>
            <person name="Perotto S."/>
        </authorList>
    </citation>
    <scope>NUCLEOTIDE SEQUENCE [LARGE SCALE GENOMIC DNA]</scope>
    <source>
        <strain evidence="1 2">F</strain>
    </source>
</reference>
<organism evidence="1 2">
    <name type="scientific">Hyaloscypha variabilis (strain UAMH 11265 / GT02V1 / F)</name>
    <name type="common">Meliniomyces variabilis</name>
    <dbReference type="NCBI Taxonomy" id="1149755"/>
    <lineage>
        <taxon>Eukaryota</taxon>
        <taxon>Fungi</taxon>
        <taxon>Dikarya</taxon>
        <taxon>Ascomycota</taxon>
        <taxon>Pezizomycotina</taxon>
        <taxon>Leotiomycetes</taxon>
        <taxon>Helotiales</taxon>
        <taxon>Hyaloscyphaceae</taxon>
        <taxon>Hyaloscypha</taxon>
        <taxon>Hyaloscypha variabilis</taxon>
    </lineage>
</organism>
<protein>
    <submittedName>
        <fullName evidence="1">Uncharacterized protein</fullName>
    </submittedName>
</protein>
<dbReference type="Proteomes" id="UP000235786">
    <property type="component" value="Unassembled WGS sequence"/>
</dbReference>
<keyword evidence="2" id="KW-1185">Reference proteome</keyword>